<dbReference type="Proteomes" id="UP000821853">
    <property type="component" value="Chromosome 5"/>
</dbReference>
<reference evidence="3 4" key="1">
    <citation type="journal article" date="2020" name="Cell">
        <title>Large-Scale Comparative Analyses of Tick Genomes Elucidate Their Genetic Diversity and Vector Capacities.</title>
        <authorList>
            <consortium name="Tick Genome and Microbiome Consortium (TIGMIC)"/>
            <person name="Jia N."/>
            <person name="Wang J."/>
            <person name="Shi W."/>
            <person name="Du L."/>
            <person name="Sun Y."/>
            <person name="Zhan W."/>
            <person name="Jiang J.F."/>
            <person name="Wang Q."/>
            <person name="Zhang B."/>
            <person name="Ji P."/>
            <person name="Bell-Sakyi L."/>
            <person name="Cui X.M."/>
            <person name="Yuan T.T."/>
            <person name="Jiang B.G."/>
            <person name="Yang W.F."/>
            <person name="Lam T.T."/>
            <person name="Chang Q.C."/>
            <person name="Ding S.J."/>
            <person name="Wang X.J."/>
            <person name="Zhu J.G."/>
            <person name="Ruan X.D."/>
            <person name="Zhao L."/>
            <person name="Wei J.T."/>
            <person name="Ye R.Z."/>
            <person name="Que T.C."/>
            <person name="Du C.H."/>
            <person name="Zhou Y.H."/>
            <person name="Cheng J.X."/>
            <person name="Dai P.F."/>
            <person name="Guo W.B."/>
            <person name="Han X.H."/>
            <person name="Huang E.J."/>
            <person name="Li L.F."/>
            <person name="Wei W."/>
            <person name="Gao Y.C."/>
            <person name="Liu J.Z."/>
            <person name="Shao H.Z."/>
            <person name="Wang X."/>
            <person name="Wang C.C."/>
            <person name="Yang T.C."/>
            <person name="Huo Q.B."/>
            <person name="Li W."/>
            <person name="Chen H.Y."/>
            <person name="Chen S.E."/>
            <person name="Zhou L.G."/>
            <person name="Ni X.B."/>
            <person name="Tian J.H."/>
            <person name="Sheng Y."/>
            <person name="Liu T."/>
            <person name="Pan Y.S."/>
            <person name="Xia L.Y."/>
            <person name="Li J."/>
            <person name="Zhao F."/>
            <person name="Cao W.C."/>
        </authorList>
    </citation>
    <scope>NUCLEOTIDE SEQUENCE [LARGE SCALE GENOMIC DNA]</scope>
    <source>
        <strain evidence="3">HaeL-2018</strain>
    </source>
</reference>
<sequence>MSADSSAAEILAAVKLTSRSSVSRGGSGHRTRDANPHHPSQLQYPREDRPDSAPKVTESLRSEWSSEGATTSAETVPQVQLRKVSIDYTQLRLLHTERYSGQISVAPTDQPVSGREVLRQLTTQNPLVIPVGLGVAVSIIASLLLLAYLALSGRSSNREVCRSHSCHEYARLLADTLDESVNPCYSFTQFVCNGWHQRNQLGLPELVVTDAMETMMRLMDATSLPKVDIPHVILATSLKLGWDVMFRVVPLWRQSPEKSSRTVLLNTGRTIIEILNKTSFSANSQHRRSYFDVLREHLLPSPLDSGGNYTDEVSFEEVVYVENISVPRLRKAYYTFEVKVPAQIKNILDIPELGLSRSTWEEALRRFGLNDTMPPSALQLRTVNIEYVNTFLRLWQELGNAKMHLFISWSTAQVGALFANDQLIANFYGGDQKTVNTLHGAFCFSRALAVSGRHLFTQYNQRHRTASALEDARRVSGSVRRSFQKRLLQWSGYQDNVTVIADWSSLDAPFGLLHGINRPVNGNAVREDNAWSGGGSGEFDKMFPDLDENALLSNLRNTTSAVAVASGEYNTQSDVEITAVAASLSTLQFGATFYGLPDFQLLPYVLAFPLYDFEQVPGVNFGGFGAEVAKALSVLTLKAYRRSGPLKSNGIVRNCFRSSPLAGDTNVSPALVEALAMGALVDAYDGSARSDKRCKLRLRDFKDYTGTQMLFIAMCLLKCRGSDAGGTPDSACDLPFSQVPEFAKHFHCSPGTRMNPTDKCELI</sequence>
<dbReference type="GO" id="GO:0004222">
    <property type="term" value="F:metalloendopeptidase activity"/>
    <property type="evidence" value="ECO:0007669"/>
    <property type="project" value="InterPro"/>
</dbReference>
<proteinExistence type="predicted"/>
<evidence type="ECO:0000256" key="1">
    <source>
        <dbReference type="SAM" id="MobiDB-lite"/>
    </source>
</evidence>
<dbReference type="SUPFAM" id="SSF55486">
    <property type="entry name" value="Metalloproteases ('zincins'), catalytic domain"/>
    <property type="match status" value="2"/>
</dbReference>
<dbReference type="EMBL" id="JABSTR010000007">
    <property type="protein sequence ID" value="KAH9374664.1"/>
    <property type="molecule type" value="Genomic_DNA"/>
</dbReference>
<keyword evidence="2" id="KW-0472">Membrane</keyword>
<keyword evidence="2" id="KW-1133">Transmembrane helix</keyword>
<feature type="region of interest" description="Disordered" evidence="1">
    <location>
        <begin position="14"/>
        <end position="76"/>
    </location>
</feature>
<dbReference type="Gene3D" id="3.40.390.10">
    <property type="entry name" value="Collagenase (Catalytic Domain)"/>
    <property type="match status" value="2"/>
</dbReference>
<keyword evidence="2" id="KW-0812">Transmembrane</keyword>
<dbReference type="VEuPathDB" id="VectorBase:HLOH_045538"/>
<feature type="transmembrane region" description="Helical" evidence="2">
    <location>
        <begin position="127"/>
        <end position="151"/>
    </location>
</feature>
<keyword evidence="4" id="KW-1185">Reference proteome</keyword>
<organism evidence="3 4">
    <name type="scientific">Haemaphysalis longicornis</name>
    <name type="common">Bush tick</name>
    <dbReference type="NCBI Taxonomy" id="44386"/>
    <lineage>
        <taxon>Eukaryota</taxon>
        <taxon>Metazoa</taxon>
        <taxon>Ecdysozoa</taxon>
        <taxon>Arthropoda</taxon>
        <taxon>Chelicerata</taxon>
        <taxon>Arachnida</taxon>
        <taxon>Acari</taxon>
        <taxon>Parasitiformes</taxon>
        <taxon>Ixodida</taxon>
        <taxon>Ixodoidea</taxon>
        <taxon>Ixodidae</taxon>
        <taxon>Haemaphysalinae</taxon>
        <taxon>Haemaphysalis</taxon>
    </lineage>
</organism>
<feature type="compositionally biased region" description="Polar residues" evidence="1">
    <location>
        <begin position="62"/>
        <end position="76"/>
    </location>
</feature>
<comment type="caution">
    <text evidence="3">The sequence shown here is derived from an EMBL/GenBank/DDBJ whole genome shotgun (WGS) entry which is preliminary data.</text>
</comment>
<dbReference type="AlphaFoldDB" id="A0A9J6GJL7"/>
<evidence type="ECO:0000313" key="3">
    <source>
        <dbReference type="EMBL" id="KAH9374664.1"/>
    </source>
</evidence>
<evidence type="ECO:0000313" key="4">
    <source>
        <dbReference type="Proteomes" id="UP000821853"/>
    </source>
</evidence>
<dbReference type="GO" id="GO:0016485">
    <property type="term" value="P:protein processing"/>
    <property type="evidence" value="ECO:0007669"/>
    <property type="project" value="TreeGrafter"/>
</dbReference>
<dbReference type="PANTHER" id="PTHR11733:SF241">
    <property type="entry name" value="GH26575P-RELATED"/>
    <property type="match status" value="1"/>
</dbReference>
<protein>
    <submittedName>
        <fullName evidence="3">Uncharacterized protein</fullName>
    </submittedName>
</protein>
<accession>A0A9J6GJL7</accession>
<name>A0A9J6GJL7_HAELO</name>
<dbReference type="InterPro" id="IPR024079">
    <property type="entry name" value="MetalloPept_cat_dom_sf"/>
</dbReference>
<dbReference type="PROSITE" id="PS51885">
    <property type="entry name" value="NEPRILYSIN"/>
    <property type="match status" value="1"/>
</dbReference>
<gene>
    <name evidence="3" type="ORF">HPB48_012881</name>
</gene>
<dbReference type="GO" id="GO:0005886">
    <property type="term" value="C:plasma membrane"/>
    <property type="evidence" value="ECO:0007669"/>
    <property type="project" value="TreeGrafter"/>
</dbReference>
<evidence type="ECO:0000256" key="2">
    <source>
        <dbReference type="SAM" id="Phobius"/>
    </source>
</evidence>
<dbReference type="InterPro" id="IPR000718">
    <property type="entry name" value="Peptidase_M13"/>
</dbReference>
<dbReference type="PANTHER" id="PTHR11733">
    <property type="entry name" value="ZINC METALLOPROTEASE FAMILY M13 NEPRILYSIN-RELATED"/>
    <property type="match status" value="1"/>
</dbReference>
<dbReference type="OrthoDB" id="6500316at2759"/>